<accession>A0A554LKP9</accession>
<gene>
    <name evidence="1" type="ORF">CEN89_229</name>
</gene>
<protein>
    <recommendedName>
        <fullName evidence="3">50S ribosomal protein L7/L12</fullName>
    </recommendedName>
</protein>
<sequence length="175" mass="19899">MKSLDEKEQKLAQEFEKMFSHLDCAISALSDLKSELFEIYQSEFSVPSGAKPIDQKNFIGVFDGRCLKSADKLFPVPENYISKSKIVEGDKLKLTIEADGSFIFKQIDRVERKKQIGKIIEISGKYMAQVKKRLYKVLPAGVKFHKPLVGDFVTIVLPREGEAKWAVIENKIDKN</sequence>
<dbReference type="AlphaFoldDB" id="A0A554LKP9"/>
<dbReference type="Proteomes" id="UP000315689">
    <property type="component" value="Unassembled WGS sequence"/>
</dbReference>
<evidence type="ECO:0000313" key="1">
    <source>
        <dbReference type="EMBL" id="TSC93219.1"/>
    </source>
</evidence>
<proteinExistence type="predicted"/>
<organism evidence="1 2">
    <name type="scientific">Candidatus Berkelbacteria bacterium Licking1014_7</name>
    <dbReference type="NCBI Taxonomy" id="2017147"/>
    <lineage>
        <taxon>Bacteria</taxon>
        <taxon>Candidatus Berkelbacteria</taxon>
    </lineage>
</organism>
<evidence type="ECO:0000313" key="2">
    <source>
        <dbReference type="Proteomes" id="UP000315689"/>
    </source>
</evidence>
<comment type="caution">
    <text evidence="1">The sequence shown here is derived from an EMBL/GenBank/DDBJ whole genome shotgun (WGS) entry which is preliminary data.</text>
</comment>
<dbReference type="EMBL" id="VMGK01000005">
    <property type="protein sequence ID" value="TSC93219.1"/>
    <property type="molecule type" value="Genomic_DNA"/>
</dbReference>
<name>A0A554LKP9_9BACT</name>
<evidence type="ECO:0008006" key="3">
    <source>
        <dbReference type="Google" id="ProtNLM"/>
    </source>
</evidence>
<reference evidence="1 2" key="1">
    <citation type="submission" date="2017-07" db="EMBL/GenBank/DDBJ databases">
        <title>Mechanisms for carbon and nitrogen cycling indicate functional differentiation within the Candidate Phyla Radiation.</title>
        <authorList>
            <person name="Danczak R.E."/>
            <person name="Johnston M.D."/>
            <person name="Kenah C."/>
            <person name="Slattery M."/>
            <person name="Wrighton K.C."/>
            <person name="Wilkins M.J."/>
        </authorList>
    </citation>
    <scope>NUCLEOTIDE SEQUENCE [LARGE SCALE GENOMIC DNA]</scope>
    <source>
        <strain evidence="1">Licking1014_7</strain>
    </source>
</reference>